<dbReference type="GO" id="GO:0016787">
    <property type="term" value="F:hydrolase activity"/>
    <property type="evidence" value="ECO:0007669"/>
    <property type="project" value="UniProtKB-KW"/>
</dbReference>
<evidence type="ECO:0000256" key="1">
    <source>
        <dbReference type="ARBA" id="ARBA00022801"/>
    </source>
</evidence>
<reference evidence="3 4" key="1">
    <citation type="submission" date="2018-04" db="EMBL/GenBank/DDBJ databases">
        <title>Genomic Encyclopedia of Archaeal and Bacterial Type Strains, Phase II (KMG-II): from individual species to whole genera.</title>
        <authorList>
            <person name="Goeker M."/>
        </authorList>
    </citation>
    <scope>NUCLEOTIDE SEQUENCE [LARGE SCALE GENOMIC DNA]</scope>
    <source>
        <strain evidence="3 4">DSM 45169</strain>
    </source>
</reference>
<feature type="active site" description="Proton donor/acceptor" evidence="2">
    <location>
        <position position="118"/>
    </location>
</feature>
<dbReference type="Proteomes" id="UP000241639">
    <property type="component" value="Unassembled WGS sequence"/>
</dbReference>
<dbReference type="RefSeq" id="WP_107724605.1">
    <property type="nucleotide sequence ID" value="NZ_PZZP01000001.1"/>
</dbReference>
<evidence type="ECO:0000313" key="3">
    <source>
        <dbReference type="EMBL" id="PTM57727.1"/>
    </source>
</evidence>
<dbReference type="NCBIfam" id="TIGR01076">
    <property type="entry name" value="sortase_fam"/>
    <property type="match status" value="1"/>
</dbReference>
<dbReference type="NCBIfam" id="NF033746">
    <property type="entry name" value="class_D_sortase"/>
    <property type="match status" value="1"/>
</dbReference>
<dbReference type="Gene3D" id="2.40.260.10">
    <property type="entry name" value="Sortase"/>
    <property type="match status" value="1"/>
</dbReference>
<evidence type="ECO:0000256" key="2">
    <source>
        <dbReference type="PIRSR" id="PIRSR605754-1"/>
    </source>
</evidence>
<gene>
    <name evidence="3" type="ORF">C8J48_0279</name>
</gene>
<evidence type="ECO:0000313" key="4">
    <source>
        <dbReference type="Proteomes" id="UP000241639"/>
    </source>
</evidence>
<sequence>MRKVAILLILSGGIILIFNGYQWWDQLRVVIRDPQLAMAVSDNWNDTQAQPTLEKGTDKTWTPERGELIGELVIPRIGAILPIVYGTDDEELAKGVGQYIGYGTVLAGQTGHSVLAGHRETVFRRAGEIEVGDRLYVKMNGYTYTYQVRKQWIVDEDDRTVIVPLKEPALTLITCYPFNLVGSAPQRYLIRAELIESVKDPNQTALHRSSVQQ</sequence>
<keyword evidence="1" id="KW-0378">Hydrolase</keyword>
<dbReference type="SUPFAM" id="SSF63817">
    <property type="entry name" value="Sortase"/>
    <property type="match status" value="1"/>
</dbReference>
<dbReference type="Pfam" id="PF04203">
    <property type="entry name" value="Sortase"/>
    <property type="match status" value="1"/>
</dbReference>
<accession>A0A2T4Z749</accession>
<name>A0A2T4Z749_9BACL</name>
<protein>
    <submittedName>
        <fullName evidence="3">LPXTG-site transpeptidase (Sortase) family protein</fullName>
    </submittedName>
</protein>
<organism evidence="3 4">
    <name type="scientific">Desmospora activa DSM 45169</name>
    <dbReference type="NCBI Taxonomy" id="1121389"/>
    <lineage>
        <taxon>Bacteria</taxon>
        <taxon>Bacillati</taxon>
        <taxon>Bacillota</taxon>
        <taxon>Bacilli</taxon>
        <taxon>Bacillales</taxon>
        <taxon>Thermoactinomycetaceae</taxon>
        <taxon>Desmospora</taxon>
    </lineage>
</organism>
<comment type="caution">
    <text evidence="3">The sequence shown here is derived from an EMBL/GenBank/DDBJ whole genome shotgun (WGS) entry which is preliminary data.</text>
</comment>
<dbReference type="EMBL" id="PZZP01000001">
    <property type="protein sequence ID" value="PTM57727.1"/>
    <property type="molecule type" value="Genomic_DNA"/>
</dbReference>
<proteinExistence type="predicted"/>
<feature type="active site" description="Acyl-thioester intermediate" evidence="2">
    <location>
        <position position="175"/>
    </location>
</feature>
<dbReference type="InterPro" id="IPR053525">
    <property type="entry name" value="Sortase_D"/>
</dbReference>
<dbReference type="InterPro" id="IPR005754">
    <property type="entry name" value="Sortase"/>
</dbReference>
<dbReference type="InterPro" id="IPR041999">
    <property type="entry name" value="Sortase_D_1"/>
</dbReference>
<dbReference type="AlphaFoldDB" id="A0A2T4Z749"/>
<keyword evidence="4" id="KW-1185">Reference proteome</keyword>
<dbReference type="CDD" id="cd05828">
    <property type="entry name" value="Sortase_D_1"/>
    <property type="match status" value="1"/>
</dbReference>
<dbReference type="InterPro" id="IPR023365">
    <property type="entry name" value="Sortase_dom-sf"/>
</dbReference>